<reference evidence="2" key="2">
    <citation type="submission" date="2017-11" db="EMBL/GenBank/DDBJ databases">
        <title>Coralsnake Venomics: Analyses of Venom Gland Transcriptomes and Proteomes of Six Brazilian Taxa.</title>
        <authorList>
            <person name="Aird S.D."/>
            <person name="Jorge da Silva N."/>
            <person name="Qiu L."/>
            <person name="Villar-Briones A."/>
            <person name="Aparecida-Saddi V."/>
            <person name="Campos-Telles M.P."/>
            <person name="Grau M."/>
            <person name="Mikheyev A.S."/>
        </authorList>
    </citation>
    <scope>NUCLEOTIDE SEQUENCE</scope>
    <source>
        <tissue evidence="2">Venom_gland</tissue>
    </source>
</reference>
<evidence type="ECO:0000256" key="1">
    <source>
        <dbReference type="SAM" id="MobiDB-lite"/>
    </source>
</evidence>
<name>A0A2D4MAW4_9SAUR</name>
<sequence>MIIRQMEETAHVPEESSSPMMDAQDLDESAFWEKTKNPNALTVPYKNAICKSKHHAPWIPLKQNKGLYNLAPNSCQRKPRWIVAGSPYEAKWIHHKYLYCNTRPW</sequence>
<protein>
    <submittedName>
        <fullName evidence="2">Uncharacterized protein</fullName>
    </submittedName>
</protein>
<feature type="compositionally biased region" description="Basic and acidic residues" evidence="1">
    <location>
        <begin position="1"/>
        <end position="14"/>
    </location>
</feature>
<proteinExistence type="predicted"/>
<accession>A0A2D4MAW4</accession>
<evidence type="ECO:0000313" key="2">
    <source>
        <dbReference type="EMBL" id="LAB30123.1"/>
    </source>
</evidence>
<dbReference type="AlphaFoldDB" id="A0A2D4MAW4"/>
<feature type="region of interest" description="Disordered" evidence="1">
    <location>
        <begin position="1"/>
        <end position="23"/>
    </location>
</feature>
<dbReference type="EMBL" id="IACM01090907">
    <property type="protein sequence ID" value="LAB30123.1"/>
    <property type="molecule type" value="Transcribed_RNA"/>
</dbReference>
<reference evidence="2" key="1">
    <citation type="submission" date="2017-07" db="EMBL/GenBank/DDBJ databases">
        <authorList>
            <person name="Mikheyev A."/>
            <person name="Grau M."/>
        </authorList>
    </citation>
    <scope>NUCLEOTIDE SEQUENCE</scope>
    <source>
        <tissue evidence="2">Venom_gland</tissue>
    </source>
</reference>
<organism evidence="2">
    <name type="scientific">Micrurus spixii</name>
    <name type="common">Amazon coral snake</name>
    <dbReference type="NCBI Taxonomy" id="129469"/>
    <lineage>
        <taxon>Eukaryota</taxon>
        <taxon>Metazoa</taxon>
        <taxon>Chordata</taxon>
        <taxon>Craniata</taxon>
        <taxon>Vertebrata</taxon>
        <taxon>Euteleostomi</taxon>
        <taxon>Lepidosauria</taxon>
        <taxon>Squamata</taxon>
        <taxon>Bifurcata</taxon>
        <taxon>Unidentata</taxon>
        <taxon>Episquamata</taxon>
        <taxon>Toxicofera</taxon>
        <taxon>Serpentes</taxon>
        <taxon>Colubroidea</taxon>
        <taxon>Elapidae</taxon>
        <taxon>Elapinae</taxon>
        <taxon>Micrurus</taxon>
    </lineage>
</organism>